<name>A0A5N6J4J4_9EURO</name>
<accession>A0A5N6J4J4</accession>
<feature type="transmembrane region" description="Helical" evidence="1">
    <location>
        <begin position="42"/>
        <end position="61"/>
    </location>
</feature>
<dbReference type="AlphaFoldDB" id="A0A5N6J4J4"/>
<evidence type="ECO:0000256" key="1">
    <source>
        <dbReference type="SAM" id="Phobius"/>
    </source>
</evidence>
<dbReference type="EMBL" id="ML732798">
    <property type="protein sequence ID" value="KAB8273177.1"/>
    <property type="molecule type" value="Genomic_DNA"/>
</dbReference>
<proteinExistence type="predicted"/>
<keyword evidence="1" id="KW-0812">Transmembrane</keyword>
<sequence length="85" mass="9870">MFEKLPNADLTRDGRPRRPCLLNAQMFRVGHAQDALFRLNRGYLTCLLLGVSIIIFVPFDFRLRFHCAYTTINDISGSERDRPEI</sequence>
<keyword evidence="1" id="KW-1133">Transmembrane helix</keyword>
<dbReference type="Proteomes" id="UP000326289">
    <property type="component" value="Unassembled WGS sequence"/>
</dbReference>
<keyword evidence="1" id="KW-0472">Membrane</keyword>
<evidence type="ECO:0000313" key="2">
    <source>
        <dbReference type="EMBL" id="KAB8273177.1"/>
    </source>
</evidence>
<gene>
    <name evidence="2" type="ORF">BDV30DRAFT_114098</name>
</gene>
<keyword evidence="3" id="KW-1185">Reference proteome</keyword>
<organism evidence="2 3">
    <name type="scientific">Aspergillus minisclerotigenes</name>
    <dbReference type="NCBI Taxonomy" id="656917"/>
    <lineage>
        <taxon>Eukaryota</taxon>
        <taxon>Fungi</taxon>
        <taxon>Dikarya</taxon>
        <taxon>Ascomycota</taxon>
        <taxon>Pezizomycotina</taxon>
        <taxon>Eurotiomycetes</taxon>
        <taxon>Eurotiomycetidae</taxon>
        <taxon>Eurotiales</taxon>
        <taxon>Aspergillaceae</taxon>
        <taxon>Aspergillus</taxon>
        <taxon>Aspergillus subgen. Circumdati</taxon>
    </lineage>
</organism>
<reference evidence="2 3" key="1">
    <citation type="submission" date="2019-04" db="EMBL/GenBank/DDBJ databases">
        <title>Fungal friends and foes A comparative genomics study of 23 Aspergillus species from section Flavi.</title>
        <authorList>
            <consortium name="DOE Joint Genome Institute"/>
            <person name="Kjaerbolling I."/>
            <person name="Vesth T.C."/>
            <person name="Frisvad J.C."/>
            <person name="Nybo J.L."/>
            <person name="Theobald S."/>
            <person name="Kildgaard S."/>
            <person name="Petersen T.I."/>
            <person name="Kuo A."/>
            <person name="Sato A."/>
            <person name="Lyhne E.K."/>
            <person name="Kogle M.E."/>
            <person name="Wiebenga A."/>
            <person name="Kun R.S."/>
            <person name="Lubbers R.J."/>
            <person name="Makela M.R."/>
            <person name="Barry K."/>
            <person name="Chovatia M."/>
            <person name="Clum A."/>
            <person name="Daum C."/>
            <person name="Haridas S."/>
            <person name="He G."/>
            <person name="LaButti K."/>
            <person name="Lipzen A."/>
            <person name="Mondo S."/>
            <person name="Pangilinan J."/>
            <person name="Riley R."/>
            <person name="Salamov A."/>
            <person name="Simmons B.A."/>
            <person name="Magnuson J.K."/>
            <person name="Henrissat B."/>
            <person name="Mortensen U.H."/>
            <person name="Larsen T.O."/>
            <person name="De vries R.P."/>
            <person name="Grigoriev I.V."/>
            <person name="Machida M."/>
            <person name="Baker S.E."/>
            <person name="Andersen M.R."/>
        </authorList>
    </citation>
    <scope>NUCLEOTIDE SEQUENCE [LARGE SCALE GENOMIC DNA]</scope>
    <source>
        <strain evidence="2 3">CBS 117635</strain>
    </source>
</reference>
<evidence type="ECO:0000313" key="3">
    <source>
        <dbReference type="Proteomes" id="UP000326289"/>
    </source>
</evidence>
<protein>
    <submittedName>
        <fullName evidence="2">Uncharacterized protein</fullName>
    </submittedName>
</protein>